<accession>A0A1M2VYV5</accession>
<organism evidence="2 3">
    <name type="scientific">Trametes pubescens</name>
    <name type="common">White-rot fungus</name>
    <dbReference type="NCBI Taxonomy" id="154538"/>
    <lineage>
        <taxon>Eukaryota</taxon>
        <taxon>Fungi</taxon>
        <taxon>Dikarya</taxon>
        <taxon>Basidiomycota</taxon>
        <taxon>Agaricomycotina</taxon>
        <taxon>Agaricomycetes</taxon>
        <taxon>Polyporales</taxon>
        <taxon>Polyporaceae</taxon>
        <taxon>Trametes</taxon>
    </lineage>
</organism>
<dbReference type="Proteomes" id="UP000184267">
    <property type="component" value="Unassembled WGS sequence"/>
</dbReference>
<feature type="compositionally biased region" description="Low complexity" evidence="1">
    <location>
        <begin position="349"/>
        <end position="358"/>
    </location>
</feature>
<feature type="region of interest" description="Disordered" evidence="1">
    <location>
        <begin position="315"/>
        <end position="383"/>
    </location>
</feature>
<evidence type="ECO:0000256" key="1">
    <source>
        <dbReference type="SAM" id="MobiDB-lite"/>
    </source>
</evidence>
<comment type="caution">
    <text evidence="2">The sequence shown here is derived from an EMBL/GenBank/DDBJ whole genome shotgun (WGS) entry which is preliminary data.</text>
</comment>
<dbReference type="AlphaFoldDB" id="A0A1M2VYV5"/>
<gene>
    <name evidence="2" type="ORF">TRAPUB_10763</name>
</gene>
<proteinExistence type="predicted"/>
<reference evidence="2 3" key="1">
    <citation type="submission" date="2016-10" db="EMBL/GenBank/DDBJ databases">
        <title>Genome sequence of the basidiomycete white-rot fungus Trametes pubescens.</title>
        <authorList>
            <person name="Makela M.R."/>
            <person name="Granchi Z."/>
            <person name="Peng M."/>
            <person name="De Vries R.P."/>
            <person name="Grigoriev I."/>
            <person name="Riley R."/>
            <person name="Hilden K."/>
        </authorList>
    </citation>
    <scope>NUCLEOTIDE SEQUENCE [LARGE SCALE GENOMIC DNA]</scope>
    <source>
        <strain evidence="2 3">FBCC735</strain>
    </source>
</reference>
<feature type="region of interest" description="Disordered" evidence="1">
    <location>
        <begin position="97"/>
        <end position="239"/>
    </location>
</feature>
<evidence type="ECO:0000313" key="3">
    <source>
        <dbReference type="Proteomes" id="UP000184267"/>
    </source>
</evidence>
<keyword evidence="3" id="KW-1185">Reference proteome</keyword>
<sequence length="383" mass="40828">MAAVAVEDFAEMYGEWRKYSRVACEPCVAAGLALQCAPAKSRTYKCNHCVKVRSGGSGVPCTWHVAISKYKLKNGKVVGGTPYGWWVKMMKTALKEERRKEARRRRVTSGGGQQDPGSDEEDLGESSGNPSDGEGGDDNDSSTRAPSPAAHADEGASARYADRAGEDASSPRRGPEREEDGDGNAPAEPRPEHEPANGDHGNAPASDHSPNGGGGEEDEDPYESGADTNTEPVQYRGNPVIMPTSEAGKKIRLADLKQELWQQAGHLPYLCSAAEASSRALVDLMEGPRMELMEYHRARARARVNVHVIELQRKYQKGQGDSTWRKRPASGQREGVQKRARGESGGNRAPAQGQASGSTGAGPSGTRASDDRPMGASSAAGSN</sequence>
<name>A0A1M2VYV5_TRAPU</name>
<dbReference type="EMBL" id="MNAD01000456">
    <property type="protein sequence ID" value="OJT12692.1"/>
    <property type="molecule type" value="Genomic_DNA"/>
</dbReference>
<evidence type="ECO:0000313" key="2">
    <source>
        <dbReference type="EMBL" id="OJT12692.1"/>
    </source>
</evidence>
<protein>
    <submittedName>
        <fullName evidence="2">Uncharacterized protein</fullName>
    </submittedName>
</protein>
<feature type="compositionally biased region" description="Basic and acidic residues" evidence="1">
    <location>
        <begin position="151"/>
        <end position="176"/>
    </location>
</feature>